<accession>A0A0F8Z9M5</accession>
<dbReference type="Gene3D" id="3.30.1340.30">
    <property type="match status" value="1"/>
</dbReference>
<dbReference type="EMBL" id="LAZR01064811">
    <property type="protein sequence ID" value="KKK56796.1"/>
    <property type="molecule type" value="Genomic_DNA"/>
</dbReference>
<dbReference type="PROSITE" id="PS50914">
    <property type="entry name" value="BON"/>
    <property type="match status" value="1"/>
</dbReference>
<organism evidence="2">
    <name type="scientific">marine sediment metagenome</name>
    <dbReference type="NCBI Taxonomy" id="412755"/>
    <lineage>
        <taxon>unclassified sequences</taxon>
        <taxon>metagenomes</taxon>
        <taxon>ecological metagenomes</taxon>
    </lineage>
</organism>
<gene>
    <name evidence="2" type="ORF">LCGC14_3060930</name>
</gene>
<sequence length="313" mass="34850">LFPLWAMASDNQEIAEEIAASLRKRAQLHHYRIGVTFQNGTAWLKGYVSSPRQVKEVLRVVSATPGVDRVVNNLTVDSSASKQSKKPARKSLVNSFKSTLFLKIPGGSMAPEKLSHTAGNGQRAVMQRHSGTASHPTLRLQQVIDAKSGPLVQANPVPSSYMAAPLQRVSAVEEQPQLVPQLMNPQPVRQRQMVRQQVVRSNRPIPVAYSQPCPPRPMPARNRAQGYGGAMPMGGGAGITPARYDQPHCPKYAWPSYAAHPNYAAVTYPRQYSPTAWPYIGPFYPYPQVPLGWRKVTLEWDDGWWMLDFKDHH</sequence>
<evidence type="ECO:0000313" key="2">
    <source>
        <dbReference type="EMBL" id="KKK56796.1"/>
    </source>
</evidence>
<proteinExistence type="predicted"/>
<feature type="non-terminal residue" evidence="2">
    <location>
        <position position="1"/>
    </location>
</feature>
<evidence type="ECO:0000259" key="1">
    <source>
        <dbReference type="PROSITE" id="PS50914"/>
    </source>
</evidence>
<dbReference type="Pfam" id="PF04972">
    <property type="entry name" value="BON"/>
    <property type="match status" value="1"/>
</dbReference>
<feature type="domain" description="BON" evidence="1">
    <location>
        <begin position="10"/>
        <end position="78"/>
    </location>
</feature>
<protein>
    <recommendedName>
        <fullName evidence="1">BON domain-containing protein</fullName>
    </recommendedName>
</protein>
<comment type="caution">
    <text evidence="2">The sequence shown here is derived from an EMBL/GenBank/DDBJ whole genome shotgun (WGS) entry which is preliminary data.</text>
</comment>
<dbReference type="AlphaFoldDB" id="A0A0F8Z9M5"/>
<reference evidence="2" key="1">
    <citation type="journal article" date="2015" name="Nature">
        <title>Complex archaea that bridge the gap between prokaryotes and eukaryotes.</title>
        <authorList>
            <person name="Spang A."/>
            <person name="Saw J.H."/>
            <person name="Jorgensen S.L."/>
            <person name="Zaremba-Niedzwiedzka K."/>
            <person name="Martijn J."/>
            <person name="Lind A.E."/>
            <person name="van Eijk R."/>
            <person name="Schleper C."/>
            <person name="Guy L."/>
            <person name="Ettema T.J."/>
        </authorList>
    </citation>
    <scope>NUCLEOTIDE SEQUENCE</scope>
</reference>
<dbReference type="InterPro" id="IPR007055">
    <property type="entry name" value="BON_dom"/>
</dbReference>
<name>A0A0F8Z9M5_9ZZZZ</name>